<dbReference type="Proteomes" id="UP001161325">
    <property type="component" value="Unassembled WGS sequence"/>
</dbReference>
<dbReference type="SUPFAM" id="SSF52172">
    <property type="entry name" value="CheY-like"/>
    <property type="match status" value="1"/>
</dbReference>
<organism evidence="4 5">
    <name type="scientific">Roseisolibacter agri</name>
    <dbReference type="NCBI Taxonomy" id="2014610"/>
    <lineage>
        <taxon>Bacteria</taxon>
        <taxon>Pseudomonadati</taxon>
        <taxon>Gemmatimonadota</taxon>
        <taxon>Gemmatimonadia</taxon>
        <taxon>Gemmatimonadales</taxon>
        <taxon>Gemmatimonadaceae</taxon>
        <taxon>Roseisolibacter</taxon>
    </lineage>
</organism>
<comment type="caution">
    <text evidence="4">The sequence shown here is derived from an EMBL/GenBank/DDBJ whole genome shotgun (WGS) entry which is preliminary data.</text>
</comment>
<dbReference type="SUPFAM" id="SSF46894">
    <property type="entry name" value="C-terminal effector domain of the bipartite response regulators"/>
    <property type="match status" value="1"/>
</dbReference>
<reference evidence="4" key="1">
    <citation type="submission" date="2022-08" db="EMBL/GenBank/DDBJ databases">
        <title>Draft genome sequencing of Roseisolibacter agri AW1220.</title>
        <authorList>
            <person name="Tobiishi Y."/>
            <person name="Tonouchi A."/>
        </authorList>
    </citation>
    <scope>NUCLEOTIDE SEQUENCE</scope>
    <source>
        <strain evidence="4">AW1220</strain>
    </source>
</reference>
<name>A0AA37QKI6_9BACT</name>
<keyword evidence="1 4" id="KW-0238">DNA-binding</keyword>
<evidence type="ECO:0000313" key="4">
    <source>
        <dbReference type="EMBL" id="GLC28230.1"/>
    </source>
</evidence>
<dbReference type="AlphaFoldDB" id="A0AA37QKI6"/>
<accession>A0AA37QKI6</accession>
<dbReference type="Pfam" id="PF00196">
    <property type="entry name" value="GerE"/>
    <property type="match status" value="1"/>
</dbReference>
<keyword evidence="5" id="KW-1185">Reference proteome</keyword>
<dbReference type="InterPro" id="IPR016032">
    <property type="entry name" value="Sig_transdc_resp-reg_C-effctor"/>
</dbReference>
<dbReference type="PROSITE" id="PS50043">
    <property type="entry name" value="HTH_LUXR_2"/>
    <property type="match status" value="1"/>
</dbReference>
<evidence type="ECO:0000256" key="1">
    <source>
        <dbReference type="ARBA" id="ARBA00023125"/>
    </source>
</evidence>
<dbReference type="GO" id="GO:0006355">
    <property type="term" value="P:regulation of DNA-templated transcription"/>
    <property type="evidence" value="ECO:0007669"/>
    <property type="project" value="InterPro"/>
</dbReference>
<dbReference type="CDD" id="cd06170">
    <property type="entry name" value="LuxR_C_like"/>
    <property type="match status" value="1"/>
</dbReference>
<sequence>MRPSPATLDVAAEATRARRVRPLPLLGADAPTTPPAETSILVVAEHALMRAGLRAVLGGMPGFVVVAEAPDLPRAAALARQVRPAVVLVSTPPRDAADHAAVARVRAETPGVCVLCLGDAGGEADGRAEGGDRTPPDGAVMSIPNDAGVVELCATVGALLDGGCAACALRAHCPMPRLVAALSRRERQVAVRVAAGLTSKQIAGALGIGLRTVNTYRESLARKVGGSSPAILTRYVIACGLDGATGPDPGVSGLPAPSSRLGRPPTHRPPTL</sequence>
<dbReference type="Gene3D" id="3.40.50.2300">
    <property type="match status" value="1"/>
</dbReference>
<gene>
    <name evidence="4" type="ORF">rosag_47430</name>
</gene>
<evidence type="ECO:0000256" key="2">
    <source>
        <dbReference type="SAM" id="MobiDB-lite"/>
    </source>
</evidence>
<dbReference type="InterPro" id="IPR039420">
    <property type="entry name" value="WalR-like"/>
</dbReference>
<dbReference type="PROSITE" id="PS00622">
    <property type="entry name" value="HTH_LUXR_1"/>
    <property type="match status" value="1"/>
</dbReference>
<dbReference type="PRINTS" id="PR00038">
    <property type="entry name" value="HTHLUXR"/>
</dbReference>
<feature type="domain" description="HTH luxR-type" evidence="3">
    <location>
        <begin position="175"/>
        <end position="240"/>
    </location>
</feature>
<protein>
    <submittedName>
        <fullName evidence="4">DNA-binding response regulator</fullName>
    </submittedName>
</protein>
<dbReference type="InterPro" id="IPR000792">
    <property type="entry name" value="Tscrpt_reg_LuxR_C"/>
</dbReference>
<dbReference type="GO" id="GO:0003677">
    <property type="term" value="F:DNA binding"/>
    <property type="evidence" value="ECO:0007669"/>
    <property type="project" value="UniProtKB-KW"/>
</dbReference>
<evidence type="ECO:0000313" key="5">
    <source>
        <dbReference type="Proteomes" id="UP001161325"/>
    </source>
</evidence>
<proteinExistence type="predicted"/>
<evidence type="ECO:0000259" key="3">
    <source>
        <dbReference type="PROSITE" id="PS50043"/>
    </source>
</evidence>
<dbReference type="PANTHER" id="PTHR43214">
    <property type="entry name" value="TWO-COMPONENT RESPONSE REGULATOR"/>
    <property type="match status" value="1"/>
</dbReference>
<dbReference type="InterPro" id="IPR011006">
    <property type="entry name" value="CheY-like_superfamily"/>
</dbReference>
<feature type="region of interest" description="Disordered" evidence="2">
    <location>
        <begin position="248"/>
        <end position="272"/>
    </location>
</feature>
<dbReference type="EMBL" id="BRXS01000008">
    <property type="protein sequence ID" value="GLC28230.1"/>
    <property type="molecule type" value="Genomic_DNA"/>
</dbReference>
<dbReference type="SMART" id="SM00421">
    <property type="entry name" value="HTH_LUXR"/>
    <property type="match status" value="1"/>
</dbReference>